<dbReference type="Proteomes" id="UP001304298">
    <property type="component" value="Unassembled WGS sequence"/>
</dbReference>
<feature type="domain" description="Integral membrane bound transporter" evidence="6">
    <location>
        <begin position="52"/>
        <end position="171"/>
    </location>
</feature>
<name>A0ABU5RMW4_9PSEU</name>
<feature type="transmembrane region" description="Helical" evidence="5">
    <location>
        <begin position="36"/>
        <end position="55"/>
    </location>
</feature>
<evidence type="ECO:0000256" key="3">
    <source>
        <dbReference type="ARBA" id="ARBA00022989"/>
    </source>
</evidence>
<sequence>MDQTTSAAGDDILGQGVRTPLGWLTRAFRVPGRERYVLVQAAKATLAATGAWLLATSVLHLPQPFLAPYAAVFLVEATVYRSVRGWAQQVGAVAAGVVLAGVAGQLIPWPAVALGLVVFLGLLAGSWRRFGESGIWVGVTGMLLIAYGTPTVLLGDRLIETALGAAIGALVNALVYPPLFGQRIAAAAGRLATAMAAFLDATAGLIRAEEPPDDVEDWLGEARELRSLVTAAADAVRQTREERVLNLRRRHPRSGHDHDRRTETLIELWPPIEQLVGAIRTASQHEETFVLPWPDARAALADLIETLGDVVRAVGTTGHPVDLDHGRALLAELERRLAAPDDGVTAALGLGAMTLPVRHLLERLGRW</sequence>
<gene>
    <name evidence="7" type="ORF">VA596_49525</name>
</gene>
<proteinExistence type="predicted"/>
<organism evidence="7 8">
    <name type="scientific">Amycolatopsis heterodermiae</name>
    <dbReference type="NCBI Taxonomy" id="3110235"/>
    <lineage>
        <taxon>Bacteria</taxon>
        <taxon>Bacillati</taxon>
        <taxon>Actinomycetota</taxon>
        <taxon>Actinomycetes</taxon>
        <taxon>Pseudonocardiales</taxon>
        <taxon>Pseudonocardiaceae</taxon>
        <taxon>Amycolatopsis</taxon>
    </lineage>
</organism>
<feature type="transmembrane region" description="Helical" evidence="5">
    <location>
        <begin position="109"/>
        <end position="127"/>
    </location>
</feature>
<keyword evidence="8" id="KW-1185">Reference proteome</keyword>
<dbReference type="Pfam" id="PF13515">
    <property type="entry name" value="FUSC_2"/>
    <property type="match status" value="1"/>
</dbReference>
<dbReference type="RefSeq" id="WP_323337783.1">
    <property type="nucleotide sequence ID" value="NZ_JAYFSI010000026.1"/>
</dbReference>
<feature type="transmembrane region" description="Helical" evidence="5">
    <location>
        <begin position="161"/>
        <end position="180"/>
    </location>
</feature>
<keyword evidence="2 5" id="KW-0812">Transmembrane</keyword>
<feature type="transmembrane region" description="Helical" evidence="5">
    <location>
        <begin position="134"/>
        <end position="155"/>
    </location>
</feature>
<evidence type="ECO:0000313" key="8">
    <source>
        <dbReference type="Proteomes" id="UP001304298"/>
    </source>
</evidence>
<dbReference type="InterPro" id="IPR049453">
    <property type="entry name" value="Memb_transporter_dom"/>
</dbReference>
<evidence type="ECO:0000256" key="5">
    <source>
        <dbReference type="SAM" id="Phobius"/>
    </source>
</evidence>
<comment type="subcellular location">
    <subcellularLocation>
        <location evidence="1">Membrane</location>
        <topology evidence="1">Multi-pass membrane protein</topology>
    </subcellularLocation>
</comment>
<evidence type="ECO:0000256" key="1">
    <source>
        <dbReference type="ARBA" id="ARBA00004141"/>
    </source>
</evidence>
<dbReference type="EMBL" id="JAYFSI010000026">
    <property type="protein sequence ID" value="MEA5367650.1"/>
    <property type="molecule type" value="Genomic_DNA"/>
</dbReference>
<evidence type="ECO:0000259" key="6">
    <source>
        <dbReference type="Pfam" id="PF13515"/>
    </source>
</evidence>
<keyword evidence="3 5" id="KW-1133">Transmembrane helix</keyword>
<evidence type="ECO:0000256" key="2">
    <source>
        <dbReference type="ARBA" id="ARBA00022692"/>
    </source>
</evidence>
<evidence type="ECO:0000256" key="4">
    <source>
        <dbReference type="ARBA" id="ARBA00023136"/>
    </source>
</evidence>
<evidence type="ECO:0000313" key="7">
    <source>
        <dbReference type="EMBL" id="MEA5367650.1"/>
    </source>
</evidence>
<keyword evidence="4 5" id="KW-0472">Membrane</keyword>
<accession>A0ABU5RMW4</accession>
<comment type="caution">
    <text evidence="7">The sequence shown here is derived from an EMBL/GenBank/DDBJ whole genome shotgun (WGS) entry which is preliminary data.</text>
</comment>
<protein>
    <submittedName>
        <fullName evidence="7">Aromatic acid exporter family protein</fullName>
    </submittedName>
</protein>
<reference evidence="7 8" key="1">
    <citation type="submission" date="2023-12" db="EMBL/GenBank/DDBJ databases">
        <title>Amycolatopsis sp. V23-08.</title>
        <authorList>
            <person name="Somphong A."/>
        </authorList>
    </citation>
    <scope>NUCLEOTIDE SEQUENCE [LARGE SCALE GENOMIC DNA]</scope>
    <source>
        <strain evidence="7 8">V23-08</strain>
    </source>
</reference>